<protein>
    <submittedName>
        <fullName evidence="2">Uncharacterized protein</fullName>
    </submittedName>
</protein>
<sequence>MYSEREIPTIGGFKGGKTIGYIYCGGTPAGVLHCLMLVGQGLAKAVRELKKMGIKTANAYREIAMLQLCKRMSSLSKLWM</sequence>
<dbReference type="EMBL" id="JBEDUW010000148">
    <property type="protein sequence ID" value="KAK9905346.1"/>
    <property type="molecule type" value="Genomic_DNA"/>
</dbReference>
<name>A0AAW1VLD8_RUBAR</name>
<evidence type="ECO:0000313" key="3">
    <source>
        <dbReference type="Proteomes" id="UP001457282"/>
    </source>
</evidence>
<reference evidence="2 3" key="1">
    <citation type="journal article" date="2023" name="G3 (Bethesda)">
        <title>A chromosome-length genome assembly and annotation of blackberry (Rubus argutus, cv. 'Hillquist').</title>
        <authorList>
            <person name="Bruna T."/>
            <person name="Aryal R."/>
            <person name="Dudchenko O."/>
            <person name="Sargent D.J."/>
            <person name="Mead D."/>
            <person name="Buti M."/>
            <person name="Cavallini A."/>
            <person name="Hytonen T."/>
            <person name="Andres J."/>
            <person name="Pham M."/>
            <person name="Weisz D."/>
            <person name="Mascagni F."/>
            <person name="Usai G."/>
            <person name="Natali L."/>
            <person name="Bassil N."/>
            <person name="Fernandez G.E."/>
            <person name="Lomsadze A."/>
            <person name="Armour M."/>
            <person name="Olukolu B."/>
            <person name="Poorten T."/>
            <person name="Britton C."/>
            <person name="Davik J."/>
            <person name="Ashrafi H."/>
            <person name="Aiden E.L."/>
            <person name="Borodovsky M."/>
            <person name="Worthington M."/>
        </authorList>
    </citation>
    <scope>NUCLEOTIDE SEQUENCE [LARGE SCALE GENOMIC DNA]</scope>
    <source>
        <strain evidence="2">PI 553951</strain>
    </source>
</reference>
<evidence type="ECO:0000256" key="1">
    <source>
        <dbReference type="SAM" id="Phobius"/>
    </source>
</evidence>
<organism evidence="2 3">
    <name type="scientific">Rubus argutus</name>
    <name type="common">Southern blackberry</name>
    <dbReference type="NCBI Taxonomy" id="59490"/>
    <lineage>
        <taxon>Eukaryota</taxon>
        <taxon>Viridiplantae</taxon>
        <taxon>Streptophyta</taxon>
        <taxon>Embryophyta</taxon>
        <taxon>Tracheophyta</taxon>
        <taxon>Spermatophyta</taxon>
        <taxon>Magnoliopsida</taxon>
        <taxon>eudicotyledons</taxon>
        <taxon>Gunneridae</taxon>
        <taxon>Pentapetalae</taxon>
        <taxon>rosids</taxon>
        <taxon>fabids</taxon>
        <taxon>Rosales</taxon>
        <taxon>Rosaceae</taxon>
        <taxon>Rosoideae</taxon>
        <taxon>Rosoideae incertae sedis</taxon>
        <taxon>Rubus</taxon>
    </lineage>
</organism>
<keyword evidence="3" id="KW-1185">Reference proteome</keyword>
<dbReference type="AlphaFoldDB" id="A0AAW1VLD8"/>
<evidence type="ECO:0000313" key="2">
    <source>
        <dbReference type="EMBL" id="KAK9905346.1"/>
    </source>
</evidence>
<comment type="caution">
    <text evidence="2">The sequence shown here is derived from an EMBL/GenBank/DDBJ whole genome shotgun (WGS) entry which is preliminary data.</text>
</comment>
<keyword evidence="1" id="KW-1133">Transmembrane helix</keyword>
<keyword evidence="1" id="KW-0812">Transmembrane</keyword>
<gene>
    <name evidence="2" type="ORF">M0R45_000281</name>
</gene>
<accession>A0AAW1VLD8</accession>
<keyword evidence="1" id="KW-0472">Membrane</keyword>
<feature type="transmembrane region" description="Helical" evidence="1">
    <location>
        <begin position="20"/>
        <end position="43"/>
    </location>
</feature>
<proteinExistence type="predicted"/>
<dbReference type="Proteomes" id="UP001457282">
    <property type="component" value="Unassembled WGS sequence"/>
</dbReference>